<feature type="domain" description="Peptidase S1" evidence="8">
    <location>
        <begin position="115"/>
        <end position="214"/>
    </location>
</feature>
<evidence type="ECO:0000256" key="3">
    <source>
        <dbReference type="ARBA" id="ARBA00022801"/>
    </source>
</evidence>
<evidence type="ECO:0000256" key="1">
    <source>
        <dbReference type="ARBA" id="ARBA00007664"/>
    </source>
</evidence>
<keyword evidence="2" id="KW-0645">Protease</keyword>
<evidence type="ECO:0000256" key="5">
    <source>
        <dbReference type="ARBA" id="ARBA00023157"/>
    </source>
</evidence>
<evidence type="ECO:0000313" key="10">
    <source>
        <dbReference type="Proteomes" id="UP000195880"/>
    </source>
</evidence>
<dbReference type="Proteomes" id="UP000195880">
    <property type="component" value="Chromosome"/>
</dbReference>
<reference evidence="9 10" key="1">
    <citation type="submission" date="2017-05" db="EMBL/GenBank/DDBJ databases">
        <title>Streptomyces alboflavus Genome sequencing and assembly.</title>
        <authorList>
            <person name="Wang Y."/>
            <person name="Du B."/>
            <person name="Ding Y."/>
            <person name="Liu H."/>
            <person name="Hou Q."/>
            <person name="Liu K."/>
            <person name="Wang C."/>
            <person name="Yao L."/>
        </authorList>
    </citation>
    <scope>NUCLEOTIDE SEQUENCE [LARGE SCALE GENOMIC DNA]</scope>
    <source>
        <strain evidence="9 10">MDJK44</strain>
    </source>
</reference>
<dbReference type="CDD" id="cd21112">
    <property type="entry name" value="alphaLP-like"/>
    <property type="match status" value="1"/>
</dbReference>
<accession>A0A1Z1WLP5</accession>
<keyword evidence="5 6" id="KW-1015">Disulfide bond</keyword>
<dbReference type="PIRSF" id="PIRSF001134">
    <property type="entry name" value="Streptogrisin"/>
    <property type="match status" value="1"/>
</dbReference>
<protein>
    <submittedName>
        <fullName evidence="9">Streptogrisin-B</fullName>
    </submittedName>
</protein>
<dbReference type="InterPro" id="IPR001316">
    <property type="entry name" value="Pept_S1A_streptogrisin"/>
</dbReference>
<comment type="similarity">
    <text evidence="1">Belongs to the peptidase S1 family.</text>
</comment>
<evidence type="ECO:0000256" key="4">
    <source>
        <dbReference type="ARBA" id="ARBA00022825"/>
    </source>
</evidence>
<sequence>MRLRLIIAQLLCAALAALGLLAAPTATAAPASAQTAIRGGDVLYSASGRCTVAFNVSNGTRFYGIMGGHCGTVGTQWFADPRLTVPVGVTETVVFPRSSYALVRYTNTNLTYPSEIRAGSQIIRINRAPQPVVGQQICRTGPTTGMHCGTIQSLNATVTFPEGTVYGLIRTNVCAEPGDAGGPGFAGDAALGIVVGGSGNCSSGGTTFFQPLPPILNAHGLRVGYART</sequence>
<evidence type="ECO:0000259" key="8">
    <source>
        <dbReference type="Pfam" id="PF00089"/>
    </source>
</evidence>
<evidence type="ECO:0000256" key="6">
    <source>
        <dbReference type="PIRSR" id="PIRSR001134-2"/>
    </source>
</evidence>
<dbReference type="Gene3D" id="2.40.10.10">
    <property type="entry name" value="Trypsin-like serine proteases"/>
    <property type="match status" value="2"/>
</dbReference>
<keyword evidence="3" id="KW-0378">Hydrolase</keyword>
<evidence type="ECO:0000313" key="9">
    <source>
        <dbReference type="EMBL" id="ARX87377.1"/>
    </source>
</evidence>
<dbReference type="AlphaFoldDB" id="A0A1Z1WLP5"/>
<feature type="signal peptide" evidence="7">
    <location>
        <begin position="1"/>
        <end position="28"/>
    </location>
</feature>
<name>A0A1Z1WLP5_9ACTN</name>
<dbReference type="InterPro" id="IPR043504">
    <property type="entry name" value="Peptidase_S1_PA_chymotrypsin"/>
</dbReference>
<dbReference type="InterPro" id="IPR009003">
    <property type="entry name" value="Peptidase_S1_PA"/>
</dbReference>
<dbReference type="GO" id="GO:0006508">
    <property type="term" value="P:proteolysis"/>
    <property type="evidence" value="ECO:0007669"/>
    <property type="project" value="UniProtKB-KW"/>
</dbReference>
<dbReference type="EMBL" id="CP021748">
    <property type="protein sequence ID" value="ARX87377.1"/>
    <property type="molecule type" value="Genomic_DNA"/>
</dbReference>
<dbReference type="Pfam" id="PF00089">
    <property type="entry name" value="Trypsin"/>
    <property type="match status" value="1"/>
</dbReference>
<feature type="disulfide bond" evidence="6">
    <location>
        <begin position="174"/>
        <end position="201"/>
    </location>
</feature>
<organism evidence="9 10">
    <name type="scientific">Streptomyces alboflavus</name>
    <dbReference type="NCBI Taxonomy" id="67267"/>
    <lineage>
        <taxon>Bacteria</taxon>
        <taxon>Bacillati</taxon>
        <taxon>Actinomycetota</taxon>
        <taxon>Actinomycetes</taxon>
        <taxon>Kitasatosporales</taxon>
        <taxon>Streptomycetaceae</taxon>
        <taxon>Streptomyces</taxon>
    </lineage>
</organism>
<dbReference type="STRING" id="67267.GCA_000716675_03134"/>
<dbReference type="OrthoDB" id="8781117at2"/>
<evidence type="ECO:0000256" key="7">
    <source>
        <dbReference type="SAM" id="SignalP"/>
    </source>
</evidence>
<evidence type="ECO:0000256" key="2">
    <source>
        <dbReference type="ARBA" id="ARBA00022670"/>
    </source>
</evidence>
<dbReference type="InterPro" id="IPR001254">
    <property type="entry name" value="Trypsin_dom"/>
</dbReference>
<proteinExistence type="inferred from homology"/>
<dbReference type="eggNOG" id="COG0265">
    <property type="taxonomic scope" value="Bacteria"/>
</dbReference>
<dbReference type="PRINTS" id="PR00861">
    <property type="entry name" value="ALYTICPTASE"/>
</dbReference>
<keyword evidence="7" id="KW-0732">Signal</keyword>
<feature type="disulfide bond" evidence="6">
    <location>
        <begin position="138"/>
        <end position="148"/>
    </location>
</feature>
<dbReference type="KEGG" id="salf:SMD44_06858"/>
<gene>
    <name evidence="9" type="ORF">SMD44_06858</name>
</gene>
<dbReference type="RefSeq" id="WP_087886349.1">
    <property type="nucleotide sequence ID" value="NZ_CP021748.1"/>
</dbReference>
<feature type="disulfide bond" evidence="6">
    <location>
        <begin position="50"/>
        <end position="70"/>
    </location>
</feature>
<dbReference type="SUPFAM" id="SSF50494">
    <property type="entry name" value="Trypsin-like serine proteases"/>
    <property type="match status" value="1"/>
</dbReference>
<keyword evidence="4" id="KW-0720">Serine protease</keyword>
<dbReference type="GO" id="GO:0004252">
    <property type="term" value="F:serine-type endopeptidase activity"/>
    <property type="evidence" value="ECO:0007669"/>
    <property type="project" value="InterPro"/>
</dbReference>
<feature type="chain" id="PRO_5012057280" evidence="7">
    <location>
        <begin position="29"/>
        <end position="228"/>
    </location>
</feature>
<keyword evidence="10" id="KW-1185">Reference proteome</keyword>